<dbReference type="STRING" id="937334.SAMN05444406_1318"/>
<evidence type="ECO:0000313" key="3">
    <source>
        <dbReference type="EMBL" id="SFQ35766.1"/>
    </source>
</evidence>
<evidence type="ECO:0000259" key="2">
    <source>
        <dbReference type="Pfam" id="PF20990"/>
    </source>
</evidence>
<accession>A0A1I5XV43</accession>
<dbReference type="Pfam" id="PF20990">
    <property type="entry name" value="DUF2207_C"/>
    <property type="match status" value="1"/>
</dbReference>
<feature type="transmembrane region" description="Helical" evidence="1">
    <location>
        <begin position="113"/>
        <end position="130"/>
    </location>
</feature>
<keyword evidence="1" id="KW-0812">Transmembrane</keyword>
<dbReference type="EMBL" id="FOXR01000031">
    <property type="protein sequence ID" value="SFQ35766.1"/>
    <property type="molecule type" value="Genomic_DNA"/>
</dbReference>
<feature type="domain" description="Predicted membrane protein YciQ-like C-terminal" evidence="2">
    <location>
        <begin position="5"/>
        <end position="210"/>
    </location>
</feature>
<feature type="transmembrane region" description="Helical" evidence="1">
    <location>
        <begin position="136"/>
        <end position="159"/>
    </location>
</feature>
<evidence type="ECO:0000256" key="1">
    <source>
        <dbReference type="SAM" id="Phobius"/>
    </source>
</evidence>
<keyword evidence="1" id="KW-0472">Membrane</keyword>
<name>A0A1I5XV43_9FIRM</name>
<reference evidence="3 4" key="1">
    <citation type="submission" date="2016-10" db="EMBL/GenBank/DDBJ databases">
        <authorList>
            <person name="de Groot N.N."/>
        </authorList>
    </citation>
    <scope>NUCLEOTIDE SEQUENCE [LARGE SCALE GENOMIC DNA]</scope>
    <source>
        <strain evidence="3 4">DSM 20678</strain>
    </source>
</reference>
<dbReference type="OrthoDB" id="5507254at2"/>
<dbReference type="InterPro" id="IPR048389">
    <property type="entry name" value="YciQ-like_C"/>
</dbReference>
<proteinExistence type="predicted"/>
<keyword evidence="1" id="KW-1133">Transmembrane helix</keyword>
<dbReference type="Proteomes" id="UP000198577">
    <property type="component" value="Unassembled WGS sequence"/>
</dbReference>
<dbReference type="RefSeq" id="WP_025748301.1">
    <property type="nucleotide sequence ID" value="NZ_FOXR01000031.1"/>
</dbReference>
<sequence>MGNVHIFATILDLVRKGYLKIHKGEDNNEKPEDVDYVISRVREADDSLLSHERFFINLLINEIGNGHSVSTREIQSFSKHNGSRFINLFSEWRNKIKQDAVSKGYYDKSKTKIGAILILAFIALLILNIFALAYGIFFGIAGTVIAVILFVYGVALLNWRSDYGYQQYKKWKKFKKYMKSYKVDLSNKDIEEYSSDISLIYALSLGVDKKIDDFNFDETTYLNKAYSYNGWLFWYLLLTNNDNNSFQKSMNKSFGGSNASYSGSGSFSSGGGGGAGGGGAGGF</sequence>
<gene>
    <name evidence="3" type="ORF">SAMN05444406_1318</name>
</gene>
<organism evidence="3 4">
    <name type="scientific">Caldicoprobacter faecalis</name>
    <dbReference type="NCBI Taxonomy" id="937334"/>
    <lineage>
        <taxon>Bacteria</taxon>
        <taxon>Bacillati</taxon>
        <taxon>Bacillota</taxon>
        <taxon>Clostridia</taxon>
        <taxon>Caldicoprobacterales</taxon>
        <taxon>Caldicoprobacteraceae</taxon>
        <taxon>Caldicoprobacter</taxon>
    </lineage>
</organism>
<dbReference type="AlphaFoldDB" id="A0A1I5XV43"/>
<keyword evidence="4" id="KW-1185">Reference proteome</keyword>
<protein>
    <submittedName>
        <fullName evidence="3">Predicted membrane protein</fullName>
    </submittedName>
</protein>
<evidence type="ECO:0000313" key="4">
    <source>
        <dbReference type="Proteomes" id="UP000198577"/>
    </source>
</evidence>